<reference evidence="1 2" key="1">
    <citation type="submission" date="2016-10" db="EMBL/GenBank/DDBJ databases">
        <title>The genome sequence of Colletotrichum fioriniae PJ7.</title>
        <authorList>
            <person name="Baroncelli R."/>
        </authorList>
    </citation>
    <scope>NUCLEOTIDE SEQUENCE [LARGE SCALE GENOMIC DNA]</scope>
    <source>
        <strain evidence="1">Col 31</strain>
    </source>
</reference>
<dbReference type="Proteomes" id="UP001239795">
    <property type="component" value="Unassembled WGS sequence"/>
</dbReference>
<evidence type="ECO:0000313" key="1">
    <source>
        <dbReference type="EMBL" id="KAK1460063.1"/>
    </source>
</evidence>
<sequence length="29" mass="3269">MQESTTTTRGRTMKPATKVLVILSTTYRP</sequence>
<name>A0AAI9UKA9_9PEZI</name>
<dbReference type="EMBL" id="MLGG01000013">
    <property type="protein sequence ID" value="KAK1460063.1"/>
    <property type="molecule type" value="Genomic_DNA"/>
</dbReference>
<comment type="caution">
    <text evidence="1">The sequence shown here is derived from an EMBL/GenBank/DDBJ whole genome shotgun (WGS) entry which is preliminary data.</text>
</comment>
<gene>
    <name evidence="1" type="ORF">CMEL01_03062</name>
</gene>
<keyword evidence="2" id="KW-1185">Reference proteome</keyword>
<proteinExistence type="predicted"/>
<organism evidence="1 2">
    <name type="scientific">Colletotrichum melonis</name>
    <dbReference type="NCBI Taxonomy" id="1209925"/>
    <lineage>
        <taxon>Eukaryota</taxon>
        <taxon>Fungi</taxon>
        <taxon>Dikarya</taxon>
        <taxon>Ascomycota</taxon>
        <taxon>Pezizomycotina</taxon>
        <taxon>Sordariomycetes</taxon>
        <taxon>Hypocreomycetidae</taxon>
        <taxon>Glomerellales</taxon>
        <taxon>Glomerellaceae</taxon>
        <taxon>Colletotrichum</taxon>
        <taxon>Colletotrichum acutatum species complex</taxon>
    </lineage>
</organism>
<evidence type="ECO:0000313" key="2">
    <source>
        <dbReference type="Proteomes" id="UP001239795"/>
    </source>
</evidence>
<dbReference type="AlphaFoldDB" id="A0AAI9UKA9"/>
<protein>
    <submittedName>
        <fullName evidence="1">Uncharacterized protein</fullName>
    </submittedName>
</protein>
<accession>A0AAI9UKA9</accession>